<evidence type="ECO:0000259" key="3">
    <source>
        <dbReference type="SMART" id="SM01027"/>
    </source>
</evidence>
<proteinExistence type="predicted"/>
<name>A0A857N504_9BACT</name>
<dbReference type="Gene3D" id="3.60.15.10">
    <property type="entry name" value="Ribonuclease Z/Hydroxyacylglutathione hydrolase-like"/>
    <property type="match status" value="1"/>
</dbReference>
<dbReference type="EMBL" id="CP047901">
    <property type="protein sequence ID" value="QHO63106.1"/>
    <property type="molecule type" value="Genomic_DNA"/>
</dbReference>
<dbReference type="Gene3D" id="3.40.50.10890">
    <property type="match status" value="1"/>
</dbReference>
<evidence type="ECO:0000313" key="5">
    <source>
        <dbReference type="Proteomes" id="UP000463983"/>
    </source>
</evidence>
<dbReference type="Pfam" id="PF10996">
    <property type="entry name" value="Beta-Casp"/>
    <property type="match status" value="1"/>
</dbReference>
<dbReference type="PANTHER" id="PTHR11203:SF37">
    <property type="entry name" value="INTEGRATOR COMPLEX SUBUNIT 11"/>
    <property type="match status" value="1"/>
</dbReference>
<gene>
    <name evidence="4" type="ORF">MICH65_0125</name>
</gene>
<dbReference type="RefSeq" id="WP_161931508.1">
    <property type="nucleotide sequence ID" value="NZ_CP047901.1"/>
</dbReference>
<keyword evidence="1" id="KW-0378">Hydrolase</keyword>
<dbReference type="SUPFAM" id="SSF56281">
    <property type="entry name" value="Metallo-hydrolase/oxidoreductase"/>
    <property type="match status" value="1"/>
</dbReference>
<reference evidence="5" key="1">
    <citation type="journal article" date="2020" name="Microorganisms">
        <title>Complete Genome of a Member of a New Bacterial Lineage in the Microgenomates Group Reveals an Unusual Nucleotide Composition Disparity Between Two Strands of DNA and Limited Metabolic Potential.</title>
        <authorList>
            <person name="Kadnikov V.V."/>
            <person name="Mardanov A.V."/>
            <person name="Beletsky A.V."/>
            <person name="Karnachuk O.V."/>
            <person name="Ravin N.V."/>
        </authorList>
    </citation>
    <scope>NUCLEOTIDE SEQUENCE [LARGE SCALE GENOMIC DNA]</scope>
</reference>
<dbReference type="GO" id="GO:0004521">
    <property type="term" value="F:RNA endonuclease activity"/>
    <property type="evidence" value="ECO:0007669"/>
    <property type="project" value="TreeGrafter"/>
</dbReference>
<dbReference type="CDD" id="cd16295">
    <property type="entry name" value="TTHA0252-CPSF-like_MBL-fold"/>
    <property type="match status" value="1"/>
</dbReference>
<dbReference type="Pfam" id="PF07521">
    <property type="entry name" value="RMMBL"/>
    <property type="match status" value="1"/>
</dbReference>
<dbReference type="InterPro" id="IPR050698">
    <property type="entry name" value="MBL"/>
</dbReference>
<accession>A0A857N504</accession>
<dbReference type="AlphaFoldDB" id="A0A857N504"/>
<dbReference type="InterPro" id="IPR011108">
    <property type="entry name" value="RMMBL"/>
</dbReference>
<dbReference type="Proteomes" id="UP000463983">
    <property type="component" value="Chromosome"/>
</dbReference>
<sequence>MRIKFLGAAGEVTGSCYVVKSGGEELMVDCGMFQGEGADEKNRNGLETDVSRLSAVVLTHAHLDHCGRLPLLGKQGFRGSIFTTPASRDLVEIVLLDAAKVAASNEDVEPIYSQAEVEQVLGMIKTVNYGEKVRVGGFDFELLDAGHILGSAMVNMRVKDGESWRRIVFSGDLGNEPSPIVGEIARPENAEIVVMESTYGNREHKERGEEVELLERVCVEAEEKGGTVLMPAFSLERTQELLHIFDHLKKEGKVKESLPVFLDSPMAMRATAVFLKYPDYFNEQLEKHHSKDDPFDFPGLELVEGMGESKKINGRLGAKVIIAGSGMMSGGRIVFHAARWLPDEKTVLIITGYQAEGTLGREIVDGAKRVVILGREIEVKARVEEITTMSAHADRSQLLDWVGAIKGVKKVVLTHGEEAGRDGLETGLVNKVEVVKPEFNEEVEF</sequence>
<feature type="domain" description="Metallo-beta-lactamase" evidence="2">
    <location>
        <begin position="13"/>
        <end position="204"/>
    </location>
</feature>
<dbReference type="InterPro" id="IPR001279">
    <property type="entry name" value="Metallo-B-lactamas"/>
</dbReference>
<evidence type="ECO:0000259" key="2">
    <source>
        <dbReference type="SMART" id="SM00849"/>
    </source>
</evidence>
<feature type="domain" description="Beta-Casp" evidence="3">
    <location>
        <begin position="238"/>
        <end position="363"/>
    </location>
</feature>
<dbReference type="SMART" id="SM01027">
    <property type="entry name" value="Beta-Casp"/>
    <property type="match status" value="1"/>
</dbReference>
<evidence type="ECO:0000313" key="4">
    <source>
        <dbReference type="EMBL" id="QHO63106.1"/>
    </source>
</evidence>
<organism evidence="4 5">
    <name type="scientific">Candidatus Chazhemtobacterium aquaticus</name>
    <dbReference type="NCBI Taxonomy" id="2715735"/>
    <lineage>
        <taxon>Bacteria</taxon>
        <taxon>Candidatus Chazhemtobacteraceae</taxon>
        <taxon>Candidatus Chazhemtobacterium</taxon>
    </lineage>
</organism>
<dbReference type="InterPro" id="IPR022712">
    <property type="entry name" value="Beta_Casp"/>
</dbReference>
<evidence type="ECO:0000256" key="1">
    <source>
        <dbReference type="ARBA" id="ARBA00022801"/>
    </source>
</evidence>
<dbReference type="InterPro" id="IPR036866">
    <property type="entry name" value="RibonucZ/Hydroxyglut_hydro"/>
</dbReference>
<dbReference type="PANTHER" id="PTHR11203">
    <property type="entry name" value="CLEAVAGE AND POLYADENYLATION SPECIFICITY FACTOR FAMILY MEMBER"/>
    <property type="match status" value="1"/>
</dbReference>
<protein>
    <submittedName>
        <fullName evidence="4">Metallo-beta-lactamase family protein, RNA-specific</fullName>
    </submittedName>
</protein>
<dbReference type="Pfam" id="PF00753">
    <property type="entry name" value="Lactamase_B"/>
    <property type="match status" value="1"/>
</dbReference>
<dbReference type="KEGG" id="caqa:MICH65_0125"/>
<dbReference type="GO" id="GO:0016787">
    <property type="term" value="F:hydrolase activity"/>
    <property type="evidence" value="ECO:0007669"/>
    <property type="project" value="UniProtKB-KW"/>
</dbReference>
<dbReference type="SMART" id="SM00849">
    <property type="entry name" value="Lactamase_B"/>
    <property type="match status" value="1"/>
</dbReference>
<keyword evidence="5" id="KW-1185">Reference proteome</keyword>